<comment type="caution">
    <text evidence="1">The sequence shown here is derived from an EMBL/GenBank/DDBJ whole genome shotgun (WGS) entry which is preliminary data.</text>
</comment>
<keyword evidence="2" id="KW-1185">Reference proteome</keyword>
<evidence type="ECO:0000313" key="2">
    <source>
        <dbReference type="Proteomes" id="UP001239111"/>
    </source>
</evidence>
<dbReference type="Proteomes" id="UP001239111">
    <property type="component" value="Chromosome 2"/>
</dbReference>
<name>A0ACC2P405_9HYME</name>
<sequence length="526" mass="59604">MSAPELLCFFCNGKLTHRGNSAKISVKGIHTLRIASEDQSDPISIKEENANNSDEFDWSSRCFICGKNDFRKQLTDVTTKADEIRARIIGKLDSNDNLYERLTSSPNLLVVKARYRKKCYAPYCKNPSTQLPEKKVSVNDLYGKVAMSVWNDQRDAINNGEIFYSSELREIFIHHMILNGSNSEEANGIRSSQIKSALIKSVKEEFTFHSKSGCPDIACASNVSIYDLLKRIKESAPSTRQDRDPQIDYDSKTLQIHQKVLFIARGKVVPPSQLGLALDIWHDCASRKVIGILNSCGFCVSYTELRRFLTSAALSSENSVPRGIIVRSKGGLLVHGENDNLDWNVQTIDGKVTYHVLARVVFQDKKLEDDSIENVRIPRLNEKTLAGKEEFKSYTSTVHYEKPTKRPEPKQYNNAPGQINQLIIHQEKLAVTKDTSWVLARDSCQNSSRQNLDELSVSTQKIPIFKDGDASFTELFEKIKSFCEDYPNDTTRAEFEALLIDVSNEFLPALEKFRQMGRSKSPTFRY</sequence>
<gene>
    <name evidence="1" type="ORF">QAD02_013056</name>
</gene>
<proteinExistence type="predicted"/>
<reference evidence="1" key="1">
    <citation type="submission" date="2023-04" db="EMBL/GenBank/DDBJ databases">
        <title>A chromosome-level genome assembly of the parasitoid wasp Eretmocerus hayati.</title>
        <authorList>
            <person name="Zhong Y."/>
            <person name="Liu S."/>
            <person name="Liu Y."/>
        </authorList>
    </citation>
    <scope>NUCLEOTIDE SEQUENCE</scope>
    <source>
        <strain evidence="1">ZJU_SS_LIU_2023</strain>
    </source>
</reference>
<protein>
    <submittedName>
        <fullName evidence="1">Uncharacterized protein</fullName>
    </submittedName>
</protein>
<evidence type="ECO:0000313" key="1">
    <source>
        <dbReference type="EMBL" id="KAJ8677269.1"/>
    </source>
</evidence>
<dbReference type="EMBL" id="CM056742">
    <property type="protein sequence ID" value="KAJ8677269.1"/>
    <property type="molecule type" value="Genomic_DNA"/>
</dbReference>
<accession>A0ACC2P405</accession>
<organism evidence="1 2">
    <name type="scientific">Eretmocerus hayati</name>
    <dbReference type="NCBI Taxonomy" id="131215"/>
    <lineage>
        <taxon>Eukaryota</taxon>
        <taxon>Metazoa</taxon>
        <taxon>Ecdysozoa</taxon>
        <taxon>Arthropoda</taxon>
        <taxon>Hexapoda</taxon>
        <taxon>Insecta</taxon>
        <taxon>Pterygota</taxon>
        <taxon>Neoptera</taxon>
        <taxon>Endopterygota</taxon>
        <taxon>Hymenoptera</taxon>
        <taxon>Apocrita</taxon>
        <taxon>Proctotrupomorpha</taxon>
        <taxon>Chalcidoidea</taxon>
        <taxon>Aphelinidae</taxon>
        <taxon>Aphelininae</taxon>
        <taxon>Eretmocerus</taxon>
    </lineage>
</organism>